<evidence type="ECO:0000256" key="2">
    <source>
        <dbReference type="ARBA" id="ARBA00011066"/>
    </source>
</evidence>
<reference evidence="11 12" key="1">
    <citation type="submission" date="2021-03" db="EMBL/GenBank/DDBJ databases">
        <title>Enterococcal diversity collection.</title>
        <authorList>
            <person name="Gilmore M.S."/>
            <person name="Schwartzman J."/>
            <person name="Van Tyne D."/>
            <person name="Martin M."/>
            <person name="Earl A.M."/>
            <person name="Manson A.L."/>
            <person name="Straub T."/>
            <person name="Salamzade R."/>
            <person name="Saavedra J."/>
            <person name="Lebreton F."/>
            <person name="Prichula J."/>
            <person name="Schaufler K."/>
            <person name="Gaca A."/>
            <person name="Sgardioli B."/>
            <person name="Wagenaar J."/>
            <person name="Strong T."/>
        </authorList>
    </citation>
    <scope>NUCLEOTIDE SEQUENCE [LARGE SCALE GENOMIC DNA]</scope>
    <source>
        <strain evidence="11 12">DIV0080</strain>
    </source>
</reference>
<evidence type="ECO:0000313" key="12">
    <source>
        <dbReference type="Proteomes" id="UP000664857"/>
    </source>
</evidence>
<dbReference type="PIRSF" id="PIRSF000723">
    <property type="entry name" value="Carbamate_kin"/>
    <property type="match status" value="1"/>
</dbReference>
<dbReference type="NCBIfam" id="NF009007">
    <property type="entry name" value="PRK12352.1"/>
    <property type="match status" value="1"/>
</dbReference>
<name>A0ABS3HSE8_9ENTE</name>
<comment type="catalytic activity">
    <reaction evidence="7">
        <text>hydrogencarbonate + NH4(+) + ATP = carbamoyl phosphate + ADP + H2O + H(+)</text>
        <dbReference type="Rhea" id="RHEA:10152"/>
        <dbReference type="ChEBI" id="CHEBI:15377"/>
        <dbReference type="ChEBI" id="CHEBI:15378"/>
        <dbReference type="ChEBI" id="CHEBI:17544"/>
        <dbReference type="ChEBI" id="CHEBI:28938"/>
        <dbReference type="ChEBI" id="CHEBI:30616"/>
        <dbReference type="ChEBI" id="CHEBI:58228"/>
        <dbReference type="ChEBI" id="CHEBI:456216"/>
        <dbReference type="EC" id="2.7.2.2"/>
    </reaction>
</comment>
<evidence type="ECO:0000259" key="10">
    <source>
        <dbReference type="Pfam" id="PF00696"/>
    </source>
</evidence>
<protein>
    <recommendedName>
        <fullName evidence="3 8">Carbamate kinase</fullName>
    </recommendedName>
</protein>
<organism evidence="11 12">
    <name type="scientific">Candidatus Vagococcus giribetii</name>
    <dbReference type="NCBI Taxonomy" id="2230876"/>
    <lineage>
        <taxon>Bacteria</taxon>
        <taxon>Bacillati</taxon>
        <taxon>Bacillota</taxon>
        <taxon>Bacilli</taxon>
        <taxon>Lactobacillales</taxon>
        <taxon>Enterococcaceae</taxon>
        <taxon>Vagococcus</taxon>
    </lineage>
</organism>
<evidence type="ECO:0000256" key="1">
    <source>
        <dbReference type="ARBA" id="ARBA00005118"/>
    </source>
</evidence>
<evidence type="ECO:0000256" key="5">
    <source>
        <dbReference type="ARBA" id="ARBA00022679"/>
    </source>
</evidence>
<dbReference type="InterPro" id="IPR036393">
    <property type="entry name" value="AceGlu_kinase-like_sf"/>
</dbReference>
<proteinExistence type="inferred from homology"/>
<dbReference type="EMBL" id="JAFLVX010000016">
    <property type="protein sequence ID" value="MBO0476682.1"/>
    <property type="molecule type" value="Genomic_DNA"/>
</dbReference>
<dbReference type="PANTHER" id="PTHR30409:SF1">
    <property type="entry name" value="CARBAMATE KINASE-RELATED"/>
    <property type="match status" value="1"/>
</dbReference>
<evidence type="ECO:0000256" key="7">
    <source>
        <dbReference type="ARBA" id="ARBA00048467"/>
    </source>
</evidence>
<feature type="domain" description="Aspartate/glutamate/uridylate kinase" evidence="10">
    <location>
        <begin position="3"/>
        <end position="290"/>
    </location>
</feature>
<dbReference type="CDD" id="cd04235">
    <property type="entry name" value="AAK_CK"/>
    <property type="match status" value="1"/>
</dbReference>
<dbReference type="NCBIfam" id="TIGR00746">
    <property type="entry name" value="arcC"/>
    <property type="match status" value="1"/>
</dbReference>
<sequence>MSKIVIALGGNALGNSAKEQLQKAYVAANSIVDLIELGHQVVIAHGNGPQVGQIKLAFDNLSEDTLEESIPFAECTAMSQGYIGYHLQQALENELCNRGINKVPVVTMLTQVQVDPKDIAFLNPTKPIGRYYDESTAKKLSSETGCVYKEDSGRGWRRVIASPKPIDICEKESLNALVNAGHLVIACGGGGIPVVKTPHDLEGVNAVIDKDFAAEKMAELIDADLFIVLTAVEHVYVNFNTDNQKKLEEVTVTQMSQYIEENQFAPGSMLPKVEAACQFANSREGRVSIIGLLESAINAIEGTSGTRIKQ</sequence>
<evidence type="ECO:0000256" key="8">
    <source>
        <dbReference type="NCBIfam" id="TIGR00746"/>
    </source>
</evidence>
<dbReference type="Pfam" id="PF00696">
    <property type="entry name" value="AA_kinase"/>
    <property type="match status" value="1"/>
</dbReference>
<evidence type="ECO:0000256" key="9">
    <source>
        <dbReference type="PIRNR" id="PIRNR000723"/>
    </source>
</evidence>
<comment type="caution">
    <text evidence="11">The sequence shown here is derived from an EMBL/GenBank/DDBJ whole genome shotgun (WGS) entry which is preliminary data.</text>
</comment>
<comment type="similarity">
    <text evidence="2 9">Belongs to the carbamate kinase family.</text>
</comment>
<dbReference type="PRINTS" id="PR01469">
    <property type="entry name" value="CARBMTKINASE"/>
</dbReference>
<gene>
    <name evidence="11" type="primary">arcC</name>
    <name evidence="11" type="ORF">DOK76_06335</name>
</gene>
<evidence type="ECO:0000313" key="11">
    <source>
        <dbReference type="EMBL" id="MBO0476682.1"/>
    </source>
</evidence>
<keyword evidence="12" id="KW-1185">Reference proteome</keyword>
<dbReference type="RefSeq" id="WP_206965910.1">
    <property type="nucleotide sequence ID" value="NZ_JAFLVX010000016.1"/>
</dbReference>
<dbReference type="PANTHER" id="PTHR30409">
    <property type="entry name" value="CARBAMATE KINASE"/>
    <property type="match status" value="1"/>
</dbReference>
<keyword evidence="5 9" id="KW-0808">Transferase</keyword>
<dbReference type="SUPFAM" id="SSF53633">
    <property type="entry name" value="Carbamate kinase-like"/>
    <property type="match status" value="1"/>
</dbReference>
<dbReference type="Gene3D" id="3.40.1160.10">
    <property type="entry name" value="Acetylglutamate kinase-like"/>
    <property type="match status" value="1"/>
</dbReference>
<dbReference type="GO" id="GO:0008804">
    <property type="term" value="F:carbamate kinase activity"/>
    <property type="evidence" value="ECO:0007669"/>
    <property type="project" value="UniProtKB-EC"/>
</dbReference>
<dbReference type="Proteomes" id="UP000664857">
    <property type="component" value="Unassembled WGS sequence"/>
</dbReference>
<evidence type="ECO:0000256" key="6">
    <source>
        <dbReference type="ARBA" id="ARBA00022777"/>
    </source>
</evidence>
<evidence type="ECO:0000256" key="4">
    <source>
        <dbReference type="ARBA" id="ARBA00022503"/>
    </source>
</evidence>
<dbReference type="InterPro" id="IPR001048">
    <property type="entry name" value="Asp/Glu/Uridylate_kinase"/>
</dbReference>
<evidence type="ECO:0000256" key="3">
    <source>
        <dbReference type="ARBA" id="ARBA00013070"/>
    </source>
</evidence>
<accession>A0ABS3HSE8</accession>
<comment type="pathway">
    <text evidence="1">Metabolic intermediate metabolism; carbamoyl phosphate degradation; CO(2) and NH(3) from carbamoyl phosphate: step 1/1.</text>
</comment>
<dbReference type="InterPro" id="IPR003964">
    <property type="entry name" value="Carb_kinase"/>
</dbReference>
<keyword evidence="6 9" id="KW-0418">Kinase</keyword>
<keyword evidence="4" id="KW-0056">Arginine metabolism</keyword>